<keyword evidence="1" id="KW-0472">Membrane</keyword>
<dbReference type="Proteomes" id="UP001642360">
    <property type="component" value="Unassembled WGS sequence"/>
</dbReference>
<dbReference type="AlphaFoldDB" id="A0ABC8TW26"/>
<reference evidence="2 3" key="1">
    <citation type="submission" date="2024-02" db="EMBL/GenBank/DDBJ databases">
        <authorList>
            <person name="Vignale AGUSTIN F."/>
            <person name="Sosa J E."/>
            <person name="Modenutti C."/>
        </authorList>
    </citation>
    <scope>NUCLEOTIDE SEQUENCE [LARGE SCALE GENOMIC DNA]</scope>
</reference>
<evidence type="ECO:0000313" key="3">
    <source>
        <dbReference type="Proteomes" id="UP001642360"/>
    </source>
</evidence>
<keyword evidence="3" id="KW-1185">Reference proteome</keyword>
<protein>
    <submittedName>
        <fullName evidence="2">Uncharacterized protein</fullName>
    </submittedName>
</protein>
<name>A0ABC8TW26_9AQUA</name>
<comment type="caution">
    <text evidence="2">The sequence shown here is derived from an EMBL/GenBank/DDBJ whole genome shotgun (WGS) entry which is preliminary data.</text>
</comment>
<organism evidence="2 3">
    <name type="scientific">Ilex paraguariensis</name>
    <name type="common">yerba mate</name>
    <dbReference type="NCBI Taxonomy" id="185542"/>
    <lineage>
        <taxon>Eukaryota</taxon>
        <taxon>Viridiplantae</taxon>
        <taxon>Streptophyta</taxon>
        <taxon>Embryophyta</taxon>
        <taxon>Tracheophyta</taxon>
        <taxon>Spermatophyta</taxon>
        <taxon>Magnoliopsida</taxon>
        <taxon>eudicotyledons</taxon>
        <taxon>Gunneridae</taxon>
        <taxon>Pentapetalae</taxon>
        <taxon>asterids</taxon>
        <taxon>campanulids</taxon>
        <taxon>Aquifoliales</taxon>
        <taxon>Aquifoliaceae</taxon>
        <taxon>Ilex</taxon>
    </lineage>
</organism>
<proteinExistence type="predicted"/>
<feature type="transmembrane region" description="Helical" evidence="1">
    <location>
        <begin position="147"/>
        <end position="168"/>
    </location>
</feature>
<accession>A0ABC8TW26</accession>
<dbReference type="EMBL" id="CAUOFW020005836">
    <property type="protein sequence ID" value="CAK9171760.1"/>
    <property type="molecule type" value="Genomic_DNA"/>
</dbReference>
<evidence type="ECO:0000313" key="2">
    <source>
        <dbReference type="EMBL" id="CAK9171760.1"/>
    </source>
</evidence>
<keyword evidence="1" id="KW-0812">Transmembrane</keyword>
<gene>
    <name evidence="2" type="ORF">ILEXP_LOCUS41363</name>
</gene>
<sequence>MGTSRRTEICRPLLLWSTSSSMYSNGISISVSDDEPDDLAGKINVRARRKRKKLGFRGKNELVHRFLRQLVKWWPVLLFLPAAGLLLFEASRIGRKTKPLISELVSPMKPDPILEKTEGNLNRLDPTTRVVGGVRERKFFLKIRKEFLSICVTVSIIVLFASKNLSILGN</sequence>
<keyword evidence="1" id="KW-1133">Transmembrane helix</keyword>
<evidence type="ECO:0000256" key="1">
    <source>
        <dbReference type="SAM" id="Phobius"/>
    </source>
</evidence>